<sequence>AGDVTPQAVDTKGLEPLGK</sequence>
<accession>Q9R5C8</accession>
<name>Q9R5C8_PSEAI</name>
<proteinExistence type="evidence at protein level"/>
<dbReference type="AlphaFoldDB" id="Q9R5C8"/>
<dbReference type="PIR" id="S29766">
    <property type="entry name" value="S29766"/>
</dbReference>
<organism>
    <name type="scientific">Pseudomonas aeruginosa</name>
    <dbReference type="NCBI Taxonomy" id="287"/>
    <lineage>
        <taxon>Bacteria</taxon>
        <taxon>Pseudomonadati</taxon>
        <taxon>Pseudomonadota</taxon>
        <taxon>Gammaproteobacteria</taxon>
        <taxon>Pseudomonadales</taxon>
        <taxon>Pseudomonadaceae</taxon>
        <taxon>Pseudomonas</taxon>
    </lineage>
</organism>
<reference key="1">
    <citation type="journal article" date="1993" name="Biochem. J.">
        <title>Quaternary structure of quinoprotein ethanol dehydrogenase from Pseudomonas aeruginosa and its reoxidation with a novel cytochrome c from this organism.</title>
        <authorList>
            <person name="Schrover J.M."/>
            <person name="Frank J."/>
            <person name="van Wielink J.E."/>
            <person name="Duine J.A."/>
        </authorList>
    </citation>
    <scope>PROTEIN SEQUENCE</scope>
</reference>
<keyword id="KW-0903">Direct protein sequencing</keyword>
<protein>
    <submittedName>
        <fullName>Quinoprotein ethanol dehydrogenase</fullName>
    </submittedName>
</protein>